<dbReference type="InterPro" id="IPR020209">
    <property type="entry name" value="Cas6b_C"/>
</dbReference>
<evidence type="ECO:0008006" key="5">
    <source>
        <dbReference type="Google" id="ProtNLM"/>
    </source>
</evidence>
<feature type="domain" description="Cas6b N-terminal" evidence="2">
    <location>
        <begin position="12"/>
        <end position="109"/>
    </location>
</feature>
<sequence length="232" mass="26423">MYKDTLSIKQCVIEVTFDRPLHRAVKSYHLRGAIANLYSDNILFHQHEQSGRVVYEYPQIQYKVINGCALVVGLGKGAEALAQVNMLERELLLGRERYQVASQQVSYSTVSAGISIPHLLYEFVTPWLALNEKNHDRYHRTGDEFRRKRILAKILTGNLLSMSKGLGYTVRAPIETEFLEFREIRTRLKGTPMTAFEGVFAVNFSIPAFWGIGKSASRGFGTIIQYFQADKK</sequence>
<protein>
    <recommendedName>
        <fullName evidence="5">DNA repair protein</fullName>
    </recommendedName>
</protein>
<dbReference type="Proteomes" id="UP000288096">
    <property type="component" value="Unassembled WGS sequence"/>
</dbReference>
<dbReference type="Pfam" id="PF17262">
    <property type="entry name" value="Cas6b_C"/>
    <property type="match status" value="1"/>
</dbReference>
<accession>A0A401FUK2</accession>
<evidence type="ECO:0000313" key="4">
    <source>
        <dbReference type="Proteomes" id="UP000288096"/>
    </source>
</evidence>
<dbReference type="AlphaFoldDB" id="A0A401FUK2"/>
<dbReference type="InterPro" id="IPR041528">
    <property type="entry name" value="Cas6b_N"/>
</dbReference>
<feature type="domain" description="Cas6b C-terminal" evidence="1">
    <location>
        <begin position="118"/>
        <end position="225"/>
    </location>
</feature>
<dbReference type="Pfam" id="PF17955">
    <property type="entry name" value="Cas6b_N"/>
    <property type="match status" value="1"/>
</dbReference>
<name>A0A401FUK2_9BACT</name>
<evidence type="ECO:0000313" key="3">
    <source>
        <dbReference type="EMBL" id="GBC60652.1"/>
    </source>
</evidence>
<dbReference type="OrthoDB" id="656505at2"/>
<organism evidence="3 4">
    <name type="scientific">Desulfonema ishimotonii</name>
    <dbReference type="NCBI Taxonomy" id="45657"/>
    <lineage>
        <taxon>Bacteria</taxon>
        <taxon>Pseudomonadati</taxon>
        <taxon>Thermodesulfobacteriota</taxon>
        <taxon>Desulfobacteria</taxon>
        <taxon>Desulfobacterales</taxon>
        <taxon>Desulfococcaceae</taxon>
        <taxon>Desulfonema</taxon>
    </lineage>
</organism>
<evidence type="ECO:0000259" key="2">
    <source>
        <dbReference type="Pfam" id="PF17955"/>
    </source>
</evidence>
<dbReference type="RefSeq" id="WP_124328043.1">
    <property type="nucleotide sequence ID" value="NZ_BEXT01000001.1"/>
</dbReference>
<gene>
    <name evidence="3" type="ORF">DENIS_1609</name>
</gene>
<evidence type="ECO:0000259" key="1">
    <source>
        <dbReference type="Pfam" id="PF17262"/>
    </source>
</evidence>
<dbReference type="EMBL" id="BEXT01000001">
    <property type="protein sequence ID" value="GBC60652.1"/>
    <property type="molecule type" value="Genomic_DNA"/>
</dbReference>
<reference evidence="4" key="1">
    <citation type="submission" date="2017-11" db="EMBL/GenBank/DDBJ databases">
        <authorList>
            <person name="Watanabe M."/>
            <person name="Kojima H."/>
        </authorList>
    </citation>
    <scope>NUCLEOTIDE SEQUENCE [LARGE SCALE GENOMIC DNA]</scope>
    <source>
        <strain evidence="4">Tokyo 01</strain>
    </source>
</reference>
<proteinExistence type="predicted"/>
<reference evidence="4" key="2">
    <citation type="submission" date="2019-01" db="EMBL/GenBank/DDBJ databases">
        <title>Genome sequence of Desulfonema ishimotonii strain Tokyo 01.</title>
        <authorList>
            <person name="Fukui M."/>
        </authorList>
    </citation>
    <scope>NUCLEOTIDE SEQUENCE [LARGE SCALE GENOMIC DNA]</scope>
    <source>
        <strain evidence="4">Tokyo 01</strain>
    </source>
</reference>
<keyword evidence="4" id="KW-1185">Reference proteome</keyword>
<comment type="caution">
    <text evidence="3">The sequence shown here is derived from an EMBL/GenBank/DDBJ whole genome shotgun (WGS) entry which is preliminary data.</text>
</comment>